<sequence length="61" mass="6736">MRTVLLEPLLPLLVEIVNGGNVRIGDVTICWPMAAVVQMNGVFWRRALCAGSFSLGIVYFQ</sequence>
<proteinExistence type="predicted"/>
<dbReference type="EMBL" id="BSOS01000052">
    <property type="protein sequence ID" value="GLR67088.1"/>
    <property type="molecule type" value="Genomic_DNA"/>
</dbReference>
<gene>
    <name evidence="1" type="ORF">GCM10010909_17690</name>
</gene>
<dbReference type="Proteomes" id="UP001156641">
    <property type="component" value="Unassembled WGS sequence"/>
</dbReference>
<accession>A0ABQ6A610</accession>
<keyword evidence="2" id="KW-1185">Reference proteome</keyword>
<protein>
    <submittedName>
        <fullName evidence="1">Uncharacterized protein</fullName>
    </submittedName>
</protein>
<comment type="caution">
    <text evidence="1">The sequence shown here is derived from an EMBL/GenBank/DDBJ whole genome shotgun (WGS) entry which is preliminary data.</text>
</comment>
<evidence type="ECO:0000313" key="2">
    <source>
        <dbReference type="Proteomes" id="UP001156641"/>
    </source>
</evidence>
<reference evidence="2" key="1">
    <citation type="journal article" date="2019" name="Int. J. Syst. Evol. Microbiol.">
        <title>The Global Catalogue of Microorganisms (GCM) 10K type strain sequencing project: providing services to taxonomists for standard genome sequencing and annotation.</title>
        <authorList>
            <consortium name="The Broad Institute Genomics Platform"/>
            <consortium name="The Broad Institute Genome Sequencing Center for Infectious Disease"/>
            <person name="Wu L."/>
            <person name="Ma J."/>
        </authorList>
    </citation>
    <scope>NUCLEOTIDE SEQUENCE [LARGE SCALE GENOMIC DNA]</scope>
    <source>
        <strain evidence="2">NBRC 112502</strain>
    </source>
</reference>
<name>A0ABQ6A610_9PROT</name>
<organism evidence="1 2">
    <name type="scientific">Acidocella aquatica</name>
    <dbReference type="NCBI Taxonomy" id="1922313"/>
    <lineage>
        <taxon>Bacteria</taxon>
        <taxon>Pseudomonadati</taxon>
        <taxon>Pseudomonadota</taxon>
        <taxon>Alphaproteobacteria</taxon>
        <taxon>Acetobacterales</taxon>
        <taxon>Acidocellaceae</taxon>
        <taxon>Acidocella</taxon>
    </lineage>
</organism>
<evidence type="ECO:0000313" key="1">
    <source>
        <dbReference type="EMBL" id="GLR67088.1"/>
    </source>
</evidence>